<feature type="compositionally biased region" description="Polar residues" evidence="1">
    <location>
        <begin position="1"/>
        <end position="18"/>
    </location>
</feature>
<feature type="region of interest" description="Disordered" evidence="1">
    <location>
        <begin position="241"/>
        <end position="304"/>
    </location>
</feature>
<reference evidence="2 3" key="1">
    <citation type="submission" date="2022-12" db="EMBL/GenBank/DDBJ databases">
        <title>Chromosome-level genome of Tegillarca granosa.</title>
        <authorList>
            <person name="Kim J."/>
        </authorList>
    </citation>
    <scope>NUCLEOTIDE SEQUENCE [LARGE SCALE GENOMIC DNA]</scope>
    <source>
        <strain evidence="2">Teg-2019</strain>
        <tissue evidence="2">Adductor muscle</tissue>
    </source>
</reference>
<dbReference type="Proteomes" id="UP001217089">
    <property type="component" value="Unassembled WGS sequence"/>
</dbReference>
<name>A0ABQ9ET75_TEGGR</name>
<feature type="region of interest" description="Disordered" evidence="1">
    <location>
        <begin position="1"/>
        <end position="32"/>
    </location>
</feature>
<comment type="caution">
    <text evidence="2">The sequence shown here is derived from an EMBL/GenBank/DDBJ whole genome shotgun (WGS) entry which is preliminary data.</text>
</comment>
<evidence type="ECO:0000313" key="2">
    <source>
        <dbReference type="EMBL" id="KAJ8308391.1"/>
    </source>
</evidence>
<protein>
    <submittedName>
        <fullName evidence="2">Uncharacterized protein</fullName>
    </submittedName>
</protein>
<evidence type="ECO:0000313" key="3">
    <source>
        <dbReference type="Proteomes" id="UP001217089"/>
    </source>
</evidence>
<evidence type="ECO:0000256" key="1">
    <source>
        <dbReference type="SAM" id="MobiDB-lite"/>
    </source>
</evidence>
<keyword evidence="3" id="KW-1185">Reference proteome</keyword>
<sequence length="535" mass="59292">MTTMYSNNTFRQRGSHSSVIRLDKRDPDPKLIQASPRERTCVLFVKHLVSDDEVSKFKEEFEEDDVPVSLHMIEFTTKEEVSRYTSKCMIDREATESEERSMTSEYLQVTEEDQQVTSEVLQGTSEVLQGTSDNPPDEQAILSSDSNLDFNSLMDGVESLNITDATRQINEVKVTAVNDIEPTTTAENNQQMSMPNTNIRGQIVDPSVQAMAIPYPANRISTNQLINFPFPAFPNGPASPLSGGVTSVNRNQNTANSGDLDNERKKGQQNMGVAGVRDNSNKETNTAQDNTDKTADKETSNPIAYLSKNYTSDIADGKTDSCASPKSDVTGESILTSYCLQQYLHKSNSAPAVNQAAAYGQQTQQWQQQLNVQPPQQMQPLPLPQQIQSPPPQQQMHFGQLQQKPEFLAFNDYGQPVGFESCPVPTQIPLSQDQPQNIPSDDVQLNNMNKVQTRILYTRDTEFNISGGSVTNSADSEIDNTKASLSTKQTQTEQRNREEEMSNGCEPSGAASFLPPSTDSNGKFNPKTVEFDLDR</sequence>
<feature type="compositionally biased region" description="Low complexity" evidence="1">
    <location>
        <begin position="376"/>
        <end position="388"/>
    </location>
</feature>
<accession>A0ABQ9ET75</accession>
<feature type="compositionally biased region" description="Polar residues" evidence="1">
    <location>
        <begin position="244"/>
        <end position="259"/>
    </location>
</feature>
<organism evidence="2 3">
    <name type="scientific">Tegillarca granosa</name>
    <name type="common">Malaysian cockle</name>
    <name type="synonym">Anadara granosa</name>
    <dbReference type="NCBI Taxonomy" id="220873"/>
    <lineage>
        <taxon>Eukaryota</taxon>
        <taxon>Metazoa</taxon>
        <taxon>Spiralia</taxon>
        <taxon>Lophotrochozoa</taxon>
        <taxon>Mollusca</taxon>
        <taxon>Bivalvia</taxon>
        <taxon>Autobranchia</taxon>
        <taxon>Pteriomorphia</taxon>
        <taxon>Arcoida</taxon>
        <taxon>Arcoidea</taxon>
        <taxon>Arcidae</taxon>
        <taxon>Tegillarca</taxon>
    </lineage>
</organism>
<proteinExistence type="predicted"/>
<gene>
    <name evidence="2" type="ORF">KUTeg_013265</name>
</gene>
<dbReference type="EMBL" id="JARBDR010000657">
    <property type="protein sequence ID" value="KAJ8308391.1"/>
    <property type="molecule type" value="Genomic_DNA"/>
</dbReference>
<feature type="region of interest" description="Disordered" evidence="1">
    <location>
        <begin position="376"/>
        <end position="395"/>
    </location>
</feature>
<feature type="compositionally biased region" description="Polar residues" evidence="1">
    <location>
        <begin position="464"/>
        <end position="488"/>
    </location>
</feature>
<feature type="region of interest" description="Disordered" evidence="1">
    <location>
        <begin position="464"/>
        <end position="535"/>
    </location>
</feature>
<feature type="compositionally biased region" description="Basic and acidic residues" evidence="1">
    <location>
        <begin position="290"/>
        <end position="299"/>
    </location>
</feature>